<feature type="transmembrane region" description="Helical" evidence="1">
    <location>
        <begin position="68"/>
        <end position="89"/>
    </location>
</feature>
<evidence type="ECO:0000313" key="7">
    <source>
        <dbReference type="EMBL" id="CAB4902412.1"/>
    </source>
</evidence>
<reference evidence="2" key="1">
    <citation type="submission" date="2020-05" db="EMBL/GenBank/DDBJ databases">
        <authorList>
            <person name="Chiriac C."/>
            <person name="Salcher M."/>
            <person name="Ghai R."/>
            <person name="Kavagutti S V."/>
        </authorList>
    </citation>
    <scope>NUCLEOTIDE SEQUENCE</scope>
</reference>
<evidence type="ECO:0000313" key="6">
    <source>
        <dbReference type="EMBL" id="CAB4805911.1"/>
    </source>
</evidence>
<evidence type="ECO:0000313" key="2">
    <source>
        <dbReference type="EMBL" id="CAB4587696.1"/>
    </source>
</evidence>
<dbReference type="EMBL" id="CAFBMI010000060">
    <property type="protein sequence ID" value="CAB4902412.1"/>
    <property type="molecule type" value="Genomic_DNA"/>
</dbReference>
<feature type="transmembrane region" description="Helical" evidence="1">
    <location>
        <begin position="223"/>
        <end position="241"/>
    </location>
</feature>
<feature type="transmembrane region" description="Helical" evidence="1">
    <location>
        <begin position="175"/>
        <end position="193"/>
    </location>
</feature>
<sequence length="244" mass="25513">MFPGIGTVINIATIVVGAGFGVLAGSRMPEKTRLLLMDVLGLTTLLGAASALASLWAHRYTSALPTGWSLLTVLAALLLGGFVGSLARIEDRLETFGENLRKKFRSSKESTFVEGFVAASLLFAIGPLAILGSISDGMSTGIEQLLLKSTLDFFAAMAFAATLGWGVAASAIPVGIYQAVWTLVGLVLGTVLSGYQIDAMTVTGGLMLVCIGLRLLRIKEIAVGNLLPALAFAPVIAWAMHQFV</sequence>
<feature type="transmembrane region" description="Helical" evidence="1">
    <location>
        <begin position="199"/>
        <end position="216"/>
    </location>
</feature>
<dbReference type="EMBL" id="CAEZXT010000018">
    <property type="protein sequence ID" value="CAB4694113.1"/>
    <property type="molecule type" value="Genomic_DNA"/>
</dbReference>
<dbReference type="EMBL" id="CAEZZZ010000028">
    <property type="protein sequence ID" value="CAB4778693.1"/>
    <property type="molecule type" value="Genomic_DNA"/>
</dbReference>
<evidence type="ECO:0000256" key="1">
    <source>
        <dbReference type="SAM" id="Phobius"/>
    </source>
</evidence>
<protein>
    <submittedName>
        <fullName evidence="2">Unannotated protein</fullName>
    </submittedName>
</protein>
<dbReference type="PANTHER" id="PTHR36111:SF2">
    <property type="entry name" value="INNER MEMBRANE PROTEIN"/>
    <property type="match status" value="1"/>
</dbReference>
<keyword evidence="1" id="KW-0812">Transmembrane</keyword>
<proteinExistence type="predicted"/>
<organism evidence="2">
    <name type="scientific">freshwater metagenome</name>
    <dbReference type="NCBI Taxonomy" id="449393"/>
    <lineage>
        <taxon>unclassified sequences</taxon>
        <taxon>metagenomes</taxon>
        <taxon>ecological metagenomes</taxon>
    </lineage>
</organism>
<keyword evidence="1" id="KW-1133">Transmembrane helix</keyword>
<feature type="transmembrane region" description="Helical" evidence="1">
    <location>
        <begin position="110"/>
        <end position="131"/>
    </location>
</feature>
<evidence type="ECO:0000313" key="9">
    <source>
        <dbReference type="EMBL" id="CAB5004573.1"/>
    </source>
</evidence>
<evidence type="ECO:0000313" key="5">
    <source>
        <dbReference type="EMBL" id="CAB4778693.1"/>
    </source>
</evidence>
<dbReference type="PANTHER" id="PTHR36111">
    <property type="entry name" value="INNER MEMBRANE PROTEIN-RELATED"/>
    <property type="match status" value="1"/>
</dbReference>
<evidence type="ECO:0000313" key="4">
    <source>
        <dbReference type="EMBL" id="CAB4694113.1"/>
    </source>
</evidence>
<keyword evidence="1" id="KW-0472">Membrane</keyword>
<feature type="transmembrane region" description="Helical" evidence="1">
    <location>
        <begin position="35"/>
        <end position="56"/>
    </location>
</feature>
<dbReference type="Pfam" id="PF04474">
    <property type="entry name" value="DUF554"/>
    <property type="match status" value="1"/>
</dbReference>
<dbReference type="InterPro" id="IPR007563">
    <property type="entry name" value="DUF554"/>
</dbReference>
<evidence type="ECO:0000313" key="3">
    <source>
        <dbReference type="EMBL" id="CAB4669911.1"/>
    </source>
</evidence>
<dbReference type="EMBL" id="CAFBPG010000012">
    <property type="protein sequence ID" value="CAB5004573.1"/>
    <property type="molecule type" value="Genomic_DNA"/>
</dbReference>
<gene>
    <name evidence="2" type="ORF">UFOPK1773_00618</name>
    <name evidence="3" type="ORF">UFOPK2288_00979</name>
    <name evidence="4" type="ORF">UFOPK2589_00452</name>
    <name evidence="5" type="ORF">UFOPK2931_00622</name>
    <name evidence="6" type="ORF">UFOPK3056_00762</name>
    <name evidence="7" type="ORF">UFOPK3558_00752</name>
    <name evidence="8" type="ORF">UFOPK3916_00732</name>
    <name evidence="9" type="ORF">UFOPK4074_00270</name>
</gene>
<dbReference type="EMBL" id="CAFBOE010000057">
    <property type="protein sequence ID" value="CAB4975898.1"/>
    <property type="molecule type" value="Genomic_DNA"/>
</dbReference>
<dbReference type="AlphaFoldDB" id="A0A6J6FFK0"/>
<feature type="transmembrane region" description="Helical" evidence="1">
    <location>
        <begin position="6"/>
        <end position="23"/>
    </location>
</feature>
<accession>A0A6J6FFK0</accession>
<dbReference type="EMBL" id="CAEZUA010000031">
    <property type="protein sequence ID" value="CAB4587696.1"/>
    <property type="molecule type" value="Genomic_DNA"/>
</dbReference>
<name>A0A6J6FFK0_9ZZZZ</name>
<dbReference type="EMBL" id="CAEZWS010000056">
    <property type="protein sequence ID" value="CAB4669911.1"/>
    <property type="molecule type" value="Genomic_DNA"/>
</dbReference>
<feature type="transmembrane region" description="Helical" evidence="1">
    <location>
        <begin position="151"/>
        <end position="168"/>
    </location>
</feature>
<evidence type="ECO:0000313" key="8">
    <source>
        <dbReference type="EMBL" id="CAB4975898.1"/>
    </source>
</evidence>
<dbReference type="EMBL" id="CAFAAR010000067">
    <property type="protein sequence ID" value="CAB4805911.1"/>
    <property type="molecule type" value="Genomic_DNA"/>
</dbReference>